<evidence type="ECO:0000259" key="6">
    <source>
        <dbReference type="Pfam" id="PF00441"/>
    </source>
</evidence>
<sequence length="357" mass="37187">MDTSELRRQDYTLDGDQVVLRDLFAQFFARECPMDVVRAAEPTGHDPQLWRATAELGAMSMALPAEAGGDGAGIVEVALLAEQLGRRIAPVPLVEHVVASRLLAAGGGDDPIATLLADASRGRTVLGLGLERYDVPQLVSSGAVAGAVVGHRAGAVVVSTGGPQPHAANQAGLPSAWRDLGAEPCVEVPVASTAVLVDRARRELKVLTAAALVGLTEGALALAVSFVQTRRTQGVPLGSLQGVSFPLADVAIGVAGARHLCRRAAWFLDHEPEAEPDLPGIAFAYAAEVATHGVTVALHAHGGLGFAVESDVSRYFLRAKGWTLAAGDPGRDVLAAGEALLAKAARPDREDRRWTSR</sequence>
<evidence type="ECO:0000256" key="3">
    <source>
        <dbReference type="ARBA" id="ARBA00022630"/>
    </source>
</evidence>
<keyword evidence="5" id="KW-0560">Oxidoreductase</keyword>
<dbReference type="AlphaFoldDB" id="A0A1H5K0W7"/>
<dbReference type="InterPro" id="IPR009075">
    <property type="entry name" value="AcylCo_DH/oxidase_C"/>
</dbReference>
<proteinExistence type="inferred from homology"/>
<dbReference type="Pfam" id="PF02771">
    <property type="entry name" value="Acyl-CoA_dh_N"/>
    <property type="match status" value="1"/>
</dbReference>
<evidence type="ECO:0000256" key="4">
    <source>
        <dbReference type="ARBA" id="ARBA00022827"/>
    </source>
</evidence>
<dbReference type="PANTHER" id="PTHR43884">
    <property type="entry name" value="ACYL-COA DEHYDROGENASE"/>
    <property type="match status" value="1"/>
</dbReference>
<gene>
    <name evidence="8" type="ORF">SAMN04488561_1842</name>
</gene>
<dbReference type="SUPFAM" id="SSF47203">
    <property type="entry name" value="Acyl-CoA dehydrogenase C-terminal domain-like"/>
    <property type="match status" value="1"/>
</dbReference>
<dbReference type="Gene3D" id="1.20.140.10">
    <property type="entry name" value="Butyryl-CoA Dehydrogenase, subunit A, domain 3"/>
    <property type="match status" value="1"/>
</dbReference>
<reference evidence="9" key="1">
    <citation type="submission" date="2016-10" db="EMBL/GenBank/DDBJ databases">
        <authorList>
            <person name="Varghese N."/>
            <person name="Submissions S."/>
        </authorList>
    </citation>
    <scope>NUCLEOTIDE SEQUENCE [LARGE SCALE GENOMIC DNA]</scope>
    <source>
        <strain evidence="9">DSM 45237</strain>
    </source>
</reference>
<dbReference type="InterPro" id="IPR013786">
    <property type="entry name" value="AcylCoA_DH/ox_N"/>
</dbReference>
<comment type="cofactor">
    <cofactor evidence="1">
        <name>FAD</name>
        <dbReference type="ChEBI" id="CHEBI:57692"/>
    </cofactor>
</comment>
<keyword evidence="3" id="KW-0285">Flavoprotein</keyword>
<evidence type="ECO:0000313" key="9">
    <source>
        <dbReference type="Proteomes" id="UP000181980"/>
    </source>
</evidence>
<dbReference type="Proteomes" id="UP000181980">
    <property type="component" value="Unassembled WGS sequence"/>
</dbReference>
<evidence type="ECO:0000256" key="5">
    <source>
        <dbReference type="ARBA" id="ARBA00023002"/>
    </source>
</evidence>
<dbReference type="InterPro" id="IPR009100">
    <property type="entry name" value="AcylCoA_DH/oxidase_NM_dom_sf"/>
</dbReference>
<dbReference type="Pfam" id="PF00441">
    <property type="entry name" value="Acyl-CoA_dh_1"/>
    <property type="match status" value="1"/>
</dbReference>
<organism evidence="8 9">
    <name type="scientific">Jiangella alba</name>
    <dbReference type="NCBI Taxonomy" id="561176"/>
    <lineage>
        <taxon>Bacteria</taxon>
        <taxon>Bacillati</taxon>
        <taxon>Actinomycetota</taxon>
        <taxon>Actinomycetes</taxon>
        <taxon>Jiangellales</taxon>
        <taxon>Jiangellaceae</taxon>
        <taxon>Jiangella</taxon>
    </lineage>
</organism>
<dbReference type="PANTHER" id="PTHR43884:SF20">
    <property type="entry name" value="ACYL-COA DEHYDROGENASE FADE28"/>
    <property type="match status" value="1"/>
</dbReference>
<evidence type="ECO:0000256" key="1">
    <source>
        <dbReference type="ARBA" id="ARBA00001974"/>
    </source>
</evidence>
<dbReference type="RefSeq" id="WP_069110822.1">
    <property type="nucleotide sequence ID" value="NZ_FNUC01000003.1"/>
</dbReference>
<evidence type="ECO:0000256" key="2">
    <source>
        <dbReference type="ARBA" id="ARBA00009347"/>
    </source>
</evidence>
<dbReference type="GO" id="GO:0003995">
    <property type="term" value="F:acyl-CoA dehydrogenase activity"/>
    <property type="evidence" value="ECO:0007669"/>
    <property type="project" value="TreeGrafter"/>
</dbReference>
<comment type="similarity">
    <text evidence="2">Belongs to the acyl-CoA dehydrogenase family.</text>
</comment>
<dbReference type="GO" id="GO:0050660">
    <property type="term" value="F:flavin adenine dinucleotide binding"/>
    <property type="evidence" value="ECO:0007669"/>
    <property type="project" value="InterPro"/>
</dbReference>
<dbReference type="SUPFAM" id="SSF56645">
    <property type="entry name" value="Acyl-CoA dehydrogenase NM domain-like"/>
    <property type="match status" value="1"/>
</dbReference>
<keyword evidence="9" id="KW-1185">Reference proteome</keyword>
<dbReference type="Gene3D" id="1.10.540.10">
    <property type="entry name" value="Acyl-CoA dehydrogenase/oxidase, N-terminal domain"/>
    <property type="match status" value="1"/>
</dbReference>
<keyword evidence="4" id="KW-0274">FAD</keyword>
<dbReference type="InterPro" id="IPR037069">
    <property type="entry name" value="AcylCoA_DH/ox_N_sf"/>
</dbReference>
<dbReference type="STRING" id="561176.SAMN04488561_1842"/>
<accession>A0A1H5K0W7</accession>
<evidence type="ECO:0000313" key="8">
    <source>
        <dbReference type="EMBL" id="SEE58433.1"/>
    </source>
</evidence>
<name>A0A1H5K0W7_9ACTN</name>
<dbReference type="EMBL" id="FNUC01000003">
    <property type="protein sequence ID" value="SEE58433.1"/>
    <property type="molecule type" value="Genomic_DNA"/>
</dbReference>
<protein>
    <submittedName>
        <fullName evidence="8">Acyl-CoA dehydrogenase</fullName>
    </submittedName>
</protein>
<feature type="domain" description="Acyl-CoA dehydrogenase/oxidase N-terminal" evidence="7">
    <location>
        <begin position="16"/>
        <end position="107"/>
    </location>
</feature>
<dbReference type="InterPro" id="IPR036250">
    <property type="entry name" value="AcylCo_DH-like_C"/>
</dbReference>
<feature type="domain" description="Acyl-CoA dehydrogenase/oxidase C-terminal" evidence="6">
    <location>
        <begin position="206"/>
        <end position="327"/>
    </location>
</feature>
<evidence type="ECO:0000259" key="7">
    <source>
        <dbReference type="Pfam" id="PF02771"/>
    </source>
</evidence>